<dbReference type="AlphaFoldDB" id="A0A1A7NSV3"/>
<dbReference type="InterPro" id="IPR005226">
    <property type="entry name" value="UPF0014_fam"/>
</dbReference>
<evidence type="ECO:0000256" key="4">
    <source>
        <dbReference type="ARBA" id="ARBA00022989"/>
    </source>
</evidence>
<comment type="caution">
    <text evidence="7">The sequence shown here is derived from an EMBL/GenBank/DDBJ whole genome shotgun (WGS) entry which is preliminary data.</text>
</comment>
<comment type="similarity">
    <text evidence="2">Belongs to the UPF0014 family.</text>
</comment>
<organism evidence="7 8">
    <name type="scientific">Gallibacterium genomosp. 3</name>
    <dbReference type="NCBI Taxonomy" id="505345"/>
    <lineage>
        <taxon>Bacteria</taxon>
        <taxon>Pseudomonadati</taxon>
        <taxon>Pseudomonadota</taxon>
        <taxon>Gammaproteobacteria</taxon>
        <taxon>Pasteurellales</taxon>
        <taxon>Pasteurellaceae</taxon>
        <taxon>Gallibacterium</taxon>
    </lineage>
</organism>
<dbReference type="Pfam" id="PF03649">
    <property type="entry name" value="UPF0014"/>
    <property type="match status" value="1"/>
</dbReference>
<comment type="subcellular location">
    <subcellularLocation>
        <location evidence="1">Membrane</location>
        <topology evidence="1">Multi-pass membrane protein</topology>
    </subcellularLocation>
</comment>
<evidence type="ECO:0000256" key="5">
    <source>
        <dbReference type="ARBA" id="ARBA00023136"/>
    </source>
</evidence>
<evidence type="ECO:0000313" key="7">
    <source>
        <dbReference type="EMBL" id="OBW92601.1"/>
    </source>
</evidence>
<gene>
    <name evidence="7" type="ORF">QV01_04260</name>
</gene>
<name>A0A1A7NSV3_9PAST</name>
<keyword evidence="4 6" id="KW-1133">Transmembrane helix</keyword>
<protein>
    <submittedName>
        <fullName evidence="7">Amino acid ABC transporter permease</fullName>
    </submittedName>
</protein>
<feature type="transmembrane region" description="Helical" evidence="6">
    <location>
        <begin position="219"/>
        <end position="245"/>
    </location>
</feature>
<keyword evidence="8" id="KW-1185">Reference proteome</keyword>
<feature type="transmembrane region" description="Helical" evidence="6">
    <location>
        <begin position="65"/>
        <end position="83"/>
    </location>
</feature>
<accession>A0A1A7NSV3</accession>
<keyword evidence="3 6" id="KW-0812">Transmembrane</keyword>
<dbReference type="OrthoDB" id="9791807at2"/>
<dbReference type="EMBL" id="JTJM01000017">
    <property type="protein sequence ID" value="OBW92601.1"/>
    <property type="molecule type" value="Genomic_DNA"/>
</dbReference>
<evidence type="ECO:0000256" key="2">
    <source>
        <dbReference type="ARBA" id="ARBA00005268"/>
    </source>
</evidence>
<sequence>MNNIAEIHLFNFSLVYLLLLIVLFIMKKCQINQSKLLFVASLRMTLQLILAGFILTYIFQNPHPIFTVLYLLAMIIFAVHRVLSKNPNINTRFKYAIIGSISFSGLAVLAFFILVVVNENLFHPQYVIPLSGMIMGNAMTGVNLGVKTFRESLASERQRIETLLNFGTTPQRILTPFVNQALESALLPTLNSMVGMGIVALPGLMTGQILSGTLPSTAILYQIAIMIAICTAVCLSVFGSLYFGYRSLYNKDQQMTW</sequence>
<evidence type="ECO:0000256" key="3">
    <source>
        <dbReference type="ARBA" id="ARBA00022692"/>
    </source>
</evidence>
<dbReference type="PANTHER" id="PTHR30028:SF0">
    <property type="entry name" value="PROTEIN ALUMINUM SENSITIVE 3"/>
    <property type="match status" value="1"/>
</dbReference>
<dbReference type="RefSeq" id="WP_065239076.1">
    <property type="nucleotide sequence ID" value="NZ_JTJM01000017.1"/>
</dbReference>
<feature type="transmembrane region" description="Helical" evidence="6">
    <location>
        <begin position="126"/>
        <end position="146"/>
    </location>
</feature>
<keyword evidence="5 6" id="KW-0472">Membrane</keyword>
<proteinExistence type="inferred from homology"/>
<dbReference type="GO" id="GO:0005886">
    <property type="term" value="C:plasma membrane"/>
    <property type="evidence" value="ECO:0007669"/>
    <property type="project" value="TreeGrafter"/>
</dbReference>
<evidence type="ECO:0000256" key="1">
    <source>
        <dbReference type="ARBA" id="ARBA00004141"/>
    </source>
</evidence>
<dbReference type="PANTHER" id="PTHR30028">
    <property type="entry name" value="UPF0014 INNER MEMBRANE PROTEIN YBBM-RELATED"/>
    <property type="match status" value="1"/>
</dbReference>
<dbReference type="PATRIC" id="fig|505345.7.peg.848"/>
<feature type="transmembrane region" description="Helical" evidence="6">
    <location>
        <begin position="95"/>
        <end position="114"/>
    </location>
</feature>
<reference evidence="7 8" key="1">
    <citation type="submission" date="2014-11" db="EMBL/GenBank/DDBJ databases">
        <title>Pan-genome of Gallibacterium spp.</title>
        <authorList>
            <person name="Kudirkiene E."/>
            <person name="Bojesen A.M."/>
        </authorList>
    </citation>
    <scope>NUCLEOTIDE SEQUENCE [LARGE SCALE GENOMIC DNA]</scope>
    <source>
        <strain evidence="7 8">F151</strain>
    </source>
</reference>
<feature type="transmembrane region" description="Helical" evidence="6">
    <location>
        <begin position="37"/>
        <end position="59"/>
    </location>
</feature>
<dbReference type="Proteomes" id="UP000243558">
    <property type="component" value="Unassembled WGS sequence"/>
</dbReference>
<evidence type="ECO:0000256" key="6">
    <source>
        <dbReference type="SAM" id="Phobius"/>
    </source>
</evidence>
<feature type="transmembrane region" description="Helical" evidence="6">
    <location>
        <begin position="6"/>
        <end position="25"/>
    </location>
</feature>
<evidence type="ECO:0000313" key="8">
    <source>
        <dbReference type="Proteomes" id="UP000243558"/>
    </source>
</evidence>
<feature type="transmembrane region" description="Helical" evidence="6">
    <location>
        <begin position="185"/>
        <end position="207"/>
    </location>
</feature>